<dbReference type="EMBL" id="BQTA01000011">
    <property type="protein sequence ID" value="GKJ97638.1"/>
    <property type="molecule type" value="Genomic_DNA"/>
</dbReference>
<dbReference type="GeneID" id="93275204"/>
<sequence length="72" mass="7706">MINVLFFIFSVVAGILMAELAYVSLLIVDYVIQGSFSFSSSEALHNLKVGFGGGCIIGAGIVLCRLFKIKGF</sequence>
<evidence type="ECO:0000313" key="2">
    <source>
        <dbReference type="EMBL" id="CAH6218841.1"/>
    </source>
</evidence>
<keyword evidence="1" id="KW-1133">Transmembrane helix</keyword>
<dbReference type="Proteomes" id="UP000789617">
    <property type="component" value="Unassembled WGS sequence"/>
</dbReference>
<accession>A0A9P3P9A2</accession>
<gene>
    <name evidence="2" type="ORF">AN2335V1_4476</name>
    <name evidence="3" type="ORF">NUKP37_35300</name>
</gene>
<protein>
    <submittedName>
        <fullName evidence="3">Uncharacterized protein</fullName>
    </submittedName>
</protein>
<comment type="caution">
    <text evidence="3">The sequence shown here is derived from an EMBL/GenBank/DDBJ whole genome shotgun (WGS) entry which is preliminary data.</text>
</comment>
<dbReference type="EMBL" id="CAJOXS020000005">
    <property type="protein sequence ID" value="CAH6218841.1"/>
    <property type="molecule type" value="Genomic_DNA"/>
</dbReference>
<evidence type="ECO:0000313" key="4">
    <source>
        <dbReference type="Proteomes" id="UP000789617"/>
    </source>
</evidence>
<proteinExistence type="predicted"/>
<evidence type="ECO:0000313" key="5">
    <source>
        <dbReference type="Proteomes" id="UP001060507"/>
    </source>
</evidence>
<name>A0A9P3P9A2_KLEVA</name>
<dbReference type="RefSeq" id="WP_012969007.1">
    <property type="nucleotide sequence ID" value="NZ_AP024592.1"/>
</dbReference>
<dbReference type="AlphaFoldDB" id="A0A9P3P9A2"/>
<dbReference type="OMA" id="TSAWHYL"/>
<keyword evidence="1" id="KW-0812">Transmembrane</keyword>
<evidence type="ECO:0000313" key="3">
    <source>
        <dbReference type="EMBL" id="GKJ97638.1"/>
    </source>
</evidence>
<reference evidence="3" key="1">
    <citation type="journal article" date="2022" name="J. Appl. Microbiol.">
        <title>PCR-based ORF typing of Klebsiella pneumoniae for rapid identification of global clones and transmission events.</title>
        <authorList>
            <person name="Nonogaki R."/>
            <person name="Iijima A."/>
            <person name="Kawamura K."/>
            <person name="Kayama S."/>
            <person name="Sugai M."/>
            <person name="Yagi T."/>
            <person name="Arakawa Y."/>
            <person name="Doi Y."/>
            <person name="Suzuki M."/>
        </authorList>
    </citation>
    <scope>NUCLEOTIDE SEQUENCE</scope>
    <source>
        <strain evidence="3">NUKP-37</strain>
    </source>
</reference>
<organism evidence="3 5">
    <name type="scientific">Klebsiella variicola</name>
    <dbReference type="NCBI Taxonomy" id="244366"/>
    <lineage>
        <taxon>Bacteria</taxon>
        <taxon>Pseudomonadati</taxon>
        <taxon>Pseudomonadota</taxon>
        <taxon>Gammaproteobacteria</taxon>
        <taxon>Enterobacterales</taxon>
        <taxon>Enterobacteriaceae</taxon>
        <taxon>Klebsiella/Raoultella group</taxon>
        <taxon>Klebsiella</taxon>
        <taxon>Klebsiella pneumoniae complex</taxon>
    </lineage>
</organism>
<keyword evidence="1" id="KW-0472">Membrane</keyword>
<keyword evidence="4" id="KW-1185">Reference proteome</keyword>
<feature type="transmembrane region" description="Helical" evidence="1">
    <location>
        <begin position="47"/>
        <end position="67"/>
    </location>
</feature>
<dbReference type="KEGG" id="kvq:SP68_18005"/>
<dbReference type="Proteomes" id="UP001060507">
    <property type="component" value="Unassembled WGS sequence"/>
</dbReference>
<feature type="transmembrane region" description="Helical" evidence="1">
    <location>
        <begin position="5"/>
        <end position="27"/>
    </location>
</feature>
<reference evidence="2" key="2">
    <citation type="submission" date="2022-05" db="EMBL/GenBank/DDBJ databases">
        <authorList>
            <person name="Alioto T."/>
            <person name="Alioto T."/>
            <person name="Gomez Garrido J."/>
        </authorList>
    </citation>
    <scope>NUCLEOTIDE SEQUENCE</scope>
    <source>
        <strain evidence="2">0</strain>
    </source>
</reference>
<evidence type="ECO:0000256" key="1">
    <source>
        <dbReference type="SAM" id="Phobius"/>
    </source>
</evidence>